<dbReference type="Pfam" id="PF00903">
    <property type="entry name" value="Glyoxalase"/>
    <property type="match status" value="1"/>
</dbReference>
<dbReference type="KEGG" id="xdi:EZH22_00335"/>
<feature type="domain" description="VOC" evidence="1">
    <location>
        <begin position="7"/>
        <end position="118"/>
    </location>
</feature>
<dbReference type="InterPro" id="IPR004360">
    <property type="entry name" value="Glyas_Fos-R_dOase_dom"/>
</dbReference>
<evidence type="ECO:0000259" key="1">
    <source>
        <dbReference type="PROSITE" id="PS51819"/>
    </source>
</evidence>
<reference evidence="2 3" key="1">
    <citation type="submission" date="2020-10" db="EMBL/GenBank/DDBJ databases">
        <title>Degradation of 1,4-Dioxane by Xanthobacter sp. YN2, via a Novel Group-2 Soluble Di-Iron Monooxygenase.</title>
        <authorList>
            <person name="Ma F."/>
            <person name="Wang Y."/>
            <person name="Yang J."/>
            <person name="Guo H."/>
            <person name="Su D."/>
            <person name="Yu L."/>
        </authorList>
    </citation>
    <scope>NUCLEOTIDE SEQUENCE [LARGE SCALE GENOMIC DNA]</scope>
    <source>
        <strain evidence="2 3">YN2</strain>
    </source>
</reference>
<dbReference type="EMBL" id="CP063362">
    <property type="protein sequence ID" value="QRG06948.1"/>
    <property type="molecule type" value="Genomic_DNA"/>
</dbReference>
<dbReference type="Proteomes" id="UP000596427">
    <property type="component" value="Chromosome"/>
</dbReference>
<organism evidence="2 3">
    <name type="scientific">Xanthobacter dioxanivorans</name>
    <dbReference type="NCBI Taxonomy" id="2528964"/>
    <lineage>
        <taxon>Bacteria</taxon>
        <taxon>Pseudomonadati</taxon>
        <taxon>Pseudomonadota</taxon>
        <taxon>Alphaproteobacteria</taxon>
        <taxon>Hyphomicrobiales</taxon>
        <taxon>Xanthobacteraceae</taxon>
        <taxon>Xanthobacter</taxon>
    </lineage>
</organism>
<feature type="domain" description="VOC" evidence="1">
    <location>
        <begin position="136"/>
        <end position="251"/>
    </location>
</feature>
<dbReference type="InterPro" id="IPR029068">
    <property type="entry name" value="Glyas_Bleomycin-R_OHBP_Dase"/>
</dbReference>
<sequence>MTSLVNRLGYVALNVTDLDSAIADATSITGLSIVERSADRALLTSNRQHAELVLHRAGQDAVRAIGLEAPGTAEVEEAAVRARRLGWSIVAEHPSVPAIARAVTIASPEGHVLEIHTPLPEDQPRRHGGPGVHPRRLCHVNLASQDPAAFERLLAQTLGLKLSERTEGCELMWMRAADGRHHTVGIAKSAEPGLHHFAWEFAQFSDFMRLGDLLDTQDRLMVWGPGRHGCGDNLFSYYVDRAGFMVECSAEMEVILDDRPPSVISCPPDLSNIKVVNRWGAPPPRAWIEHMSPFAAPDGLIALAS</sequence>
<dbReference type="PROSITE" id="PS51819">
    <property type="entry name" value="VOC"/>
    <property type="match status" value="2"/>
</dbReference>
<gene>
    <name evidence="2" type="ORF">EZH22_00335</name>
</gene>
<keyword evidence="3" id="KW-1185">Reference proteome</keyword>
<evidence type="ECO:0000313" key="3">
    <source>
        <dbReference type="Proteomes" id="UP000596427"/>
    </source>
</evidence>
<dbReference type="RefSeq" id="WP_203193858.1">
    <property type="nucleotide sequence ID" value="NZ_CP063362.1"/>
</dbReference>
<protein>
    <submittedName>
        <fullName evidence="2">Glyoxalase</fullName>
    </submittedName>
</protein>
<name>A0A974PPC9_9HYPH</name>
<dbReference type="SUPFAM" id="SSF54593">
    <property type="entry name" value="Glyoxalase/Bleomycin resistance protein/Dihydroxybiphenyl dioxygenase"/>
    <property type="match status" value="1"/>
</dbReference>
<evidence type="ECO:0000313" key="2">
    <source>
        <dbReference type="EMBL" id="QRG06948.1"/>
    </source>
</evidence>
<dbReference type="AlphaFoldDB" id="A0A974PPC9"/>
<dbReference type="InterPro" id="IPR037523">
    <property type="entry name" value="VOC_core"/>
</dbReference>
<accession>A0A974PPC9</accession>
<dbReference type="Gene3D" id="3.10.180.10">
    <property type="entry name" value="2,3-Dihydroxybiphenyl 1,2-Dioxygenase, domain 1"/>
    <property type="match status" value="2"/>
</dbReference>
<proteinExistence type="predicted"/>
<dbReference type="CDD" id="cd08343">
    <property type="entry name" value="ED_TypeI_classII_C"/>
    <property type="match status" value="1"/>
</dbReference>